<dbReference type="Proteomes" id="UP000826254">
    <property type="component" value="Chromosome"/>
</dbReference>
<dbReference type="InterPro" id="IPR003018">
    <property type="entry name" value="GAF"/>
</dbReference>
<dbReference type="AlphaFoldDB" id="A0A8T8WB72"/>
<organism evidence="2 3">
    <name type="scientific">Halobaculum magnesiiphilum</name>
    <dbReference type="NCBI Taxonomy" id="1017351"/>
    <lineage>
        <taxon>Archaea</taxon>
        <taxon>Methanobacteriati</taxon>
        <taxon>Methanobacteriota</taxon>
        <taxon>Stenosarchaea group</taxon>
        <taxon>Halobacteria</taxon>
        <taxon>Halobacteriales</taxon>
        <taxon>Haloferacaceae</taxon>
        <taxon>Halobaculum</taxon>
    </lineage>
</organism>
<dbReference type="GeneID" id="67178998"/>
<dbReference type="Pfam" id="PF01590">
    <property type="entry name" value="GAF"/>
    <property type="match status" value="1"/>
</dbReference>
<accession>A0A8T8WB72</accession>
<dbReference type="KEGG" id="hmp:K6T50_12610"/>
<dbReference type="Gene3D" id="3.30.450.40">
    <property type="match status" value="1"/>
</dbReference>
<dbReference type="InterPro" id="IPR029016">
    <property type="entry name" value="GAF-like_dom_sf"/>
</dbReference>
<keyword evidence="3" id="KW-1185">Reference proteome</keyword>
<reference evidence="2 3" key="1">
    <citation type="journal article" date="2021" name="Int. J. Syst. Evol. Microbiol.">
        <title>Halobaculum halophilum sp. nov. and Halobaculum salinum sp. nov., isolated from salt lake and saline soil.</title>
        <authorList>
            <person name="Cui H.L."/>
            <person name="Shi X.W."/>
            <person name="Yin X.M."/>
            <person name="Yang X.Y."/>
            <person name="Hou J."/>
            <person name="Zhu L."/>
        </authorList>
    </citation>
    <scope>NUCLEOTIDE SEQUENCE [LARGE SCALE GENOMIC DNA]</scope>
    <source>
        <strain evidence="2 3">NBRC 109044</strain>
    </source>
</reference>
<dbReference type="SUPFAM" id="SSF55781">
    <property type="entry name" value="GAF domain-like"/>
    <property type="match status" value="1"/>
</dbReference>
<name>A0A8T8WB72_9EURY</name>
<evidence type="ECO:0000313" key="3">
    <source>
        <dbReference type="Proteomes" id="UP000826254"/>
    </source>
</evidence>
<sequence>MTANRLLHVDADRDRRRVLADRVDADGRFAAVPEPCGEAALDTLGHEAYDAIAVGQPLPNGTAAFVRRVRGGYPDLPIVAYGDGGSADGETLRALFRAGITDHIVIDDATADGDSVASADGVGAATAALIDRLDDAVEVFHDRQRTDRGAAALRRLGEAIAGAPTDLDGAVEGLLAAVRATYEVDYAGLARIAGDDFRFVAGDGTEELCAAFDRTIPLEETYCATTVGERRTMASGPDGGIADRGCPPIGRRLGIECYLGTPVSVEEELFGTLCVVDRSRRQGFAGWERTGIELAARWLGRELSHDREKTRLLARNRE</sequence>
<evidence type="ECO:0000313" key="2">
    <source>
        <dbReference type="EMBL" id="QZP37122.1"/>
    </source>
</evidence>
<protein>
    <submittedName>
        <fullName evidence="2">GAF domain-containing protein</fullName>
    </submittedName>
</protein>
<feature type="domain" description="GAF" evidence="1">
    <location>
        <begin position="166"/>
        <end position="302"/>
    </location>
</feature>
<evidence type="ECO:0000259" key="1">
    <source>
        <dbReference type="Pfam" id="PF01590"/>
    </source>
</evidence>
<proteinExistence type="predicted"/>
<dbReference type="RefSeq" id="WP_222606935.1">
    <property type="nucleotide sequence ID" value="NZ_CP081958.1"/>
</dbReference>
<gene>
    <name evidence="2" type="ORF">K6T50_12610</name>
</gene>
<dbReference type="EMBL" id="CP081958">
    <property type="protein sequence ID" value="QZP37122.1"/>
    <property type="molecule type" value="Genomic_DNA"/>
</dbReference>